<dbReference type="OrthoDB" id="446293at2759"/>
<dbReference type="GO" id="GO:0097320">
    <property type="term" value="P:plasma membrane tubulation"/>
    <property type="evidence" value="ECO:0007669"/>
    <property type="project" value="TreeGrafter"/>
</dbReference>
<evidence type="ECO:0000256" key="3">
    <source>
        <dbReference type="ARBA" id="ARBA00023212"/>
    </source>
</evidence>
<dbReference type="PROSITE" id="PS51021">
    <property type="entry name" value="BAR"/>
    <property type="match status" value="1"/>
</dbReference>
<evidence type="ECO:0000259" key="4">
    <source>
        <dbReference type="PROSITE" id="PS51021"/>
    </source>
</evidence>
<sequence length="312" mass="36490">RASSFFIISQTDHSRLNKVIEQWKKNDFYMSRGMGCRPKVWNPLLKRGFINASNRPTSSKGLLTEEDEILLEKSHKQLQELEEYSKKISKSIKKHHDRLICLQKADLKVSSYLLNSPAFEENKELHQMAEIYQKTAYQLGKLTEEFTNMTQKVFIDPMKTFNASFQDIGLFIKKRDLLLSECLKNKSKKEKLEATTIAEKVKLEQAKIAYHISHDEFQKTNDELLKELISFYEIRHKYIDPCVEAYCHAQADYYLESTRLFTILTYTLDSSGYEATKSDINFQKDLDKLLEEFKSVDIVDGANLKIKKIQKK</sequence>
<dbReference type="InterPro" id="IPR004148">
    <property type="entry name" value="BAR_dom"/>
</dbReference>
<dbReference type="SUPFAM" id="SSF103657">
    <property type="entry name" value="BAR/IMD domain-like"/>
    <property type="match status" value="1"/>
</dbReference>
<protein>
    <submittedName>
        <fullName evidence="5">Bridging integrator 3 [Pseudopodoces humilis]</fullName>
    </submittedName>
</protein>
<accession>A0A0K2TRF6</accession>
<proteinExistence type="predicted"/>
<evidence type="ECO:0000313" key="5">
    <source>
        <dbReference type="EMBL" id="CDW28257.1"/>
    </source>
</evidence>
<dbReference type="Pfam" id="PF03114">
    <property type="entry name" value="BAR"/>
    <property type="match status" value="1"/>
</dbReference>
<keyword evidence="2" id="KW-0963">Cytoplasm</keyword>
<feature type="non-terminal residue" evidence="5">
    <location>
        <position position="1"/>
    </location>
</feature>
<dbReference type="InterPro" id="IPR027267">
    <property type="entry name" value="AH/BAR_dom_sf"/>
</dbReference>
<reference evidence="5" key="1">
    <citation type="submission" date="2014-05" db="EMBL/GenBank/DDBJ databases">
        <authorList>
            <person name="Chronopoulou M."/>
        </authorList>
    </citation>
    <scope>NUCLEOTIDE SEQUENCE</scope>
    <source>
        <tissue evidence="5">Whole organism</tissue>
    </source>
</reference>
<evidence type="ECO:0000256" key="1">
    <source>
        <dbReference type="ARBA" id="ARBA00004245"/>
    </source>
</evidence>
<evidence type="ECO:0000256" key="2">
    <source>
        <dbReference type="ARBA" id="ARBA00022490"/>
    </source>
</evidence>
<dbReference type="AlphaFoldDB" id="A0A0K2TRF6"/>
<name>A0A0K2TRF6_LEPSM</name>
<gene>
    <name evidence="5" type="primary">BIN3</name>
</gene>
<dbReference type="PANTHER" id="PTHR47174:SF3">
    <property type="entry name" value="BRIDGING INTEGRATOR 3"/>
    <property type="match status" value="1"/>
</dbReference>
<dbReference type="GO" id="GO:0006897">
    <property type="term" value="P:endocytosis"/>
    <property type="evidence" value="ECO:0007669"/>
    <property type="project" value="InterPro"/>
</dbReference>
<dbReference type="GO" id="GO:0051666">
    <property type="term" value="P:actin cortical patch localization"/>
    <property type="evidence" value="ECO:0007669"/>
    <property type="project" value="InterPro"/>
</dbReference>
<keyword evidence="3" id="KW-0206">Cytoskeleton</keyword>
<dbReference type="InterPro" id="IPR046982">
    <property type="entry name" value="BIN3/RVS161-like"/>
</dbReference>
<dbReference type="EMBL" id="HACA01010896">
    <property type="protein sequence ID" value="CDW28257.1"/>
    <property type="molecule type" value="Transcribed_RNA"/>
</dbReference>
<dbReference type="GO" id="GO:0005737">
    <property type="term" value="C:cytoplasm"/>
    <property type="evidence" value="ECO:0007669"/>
    <property type="project" value="InterPro"/>
</dbReference>
<feature type="domain" description="BAR" evidence="4">
    <location>
        <begin position="56"/>
        <end position="277"/>
    </location>
</feature>
<dbReference type="GO" id="GO:0008289">
    <property type="term" value="F:lipid binding"/>
    <property type="evidence" value="ECO:0007669"/>
    <property type="project" value="TreeGrafter"/>
</dbReference>
<organism evidence="5">
    <name type="scientific">Lepeophtheirus salmonis</name>
    <name type="common">Salmon louse</name>
    <name type="synonym">Caligus salmonis</name>
    <dbReference type="NCBI Taxonomy" id="72036"/>
    <lineage>
        <taxon>Eukaryota</taxon>
        <taxon>Metazoa</taxon>
        <taxon>Ecdysozoa</taxon>
        <taxon>Arthropoda</taxon>
        <taxon>Crustacea</taxon>
        <taxon>Multicrustacea</taxon>
        <taxon>Hexanauplia</taxon>
        <taxon>Copepoda</taxon>
        <taxon>Siphonostomatoida</taxon>
        <taxon>Caligidae</taxon>
        <taxon>Lepeophtheirus</taxon>
    </lineage>
</organism>
<dbReference type="PANTHER" id="PTHR47174">
    <property type="entry name" value="BRIDGING INTEGRATOR 3"/>
    <property type="match status" value="1"/>
</dbReference>
<dbReference type="Gene3D" id="1.20.1270.60">
    <property type="entry name" value="Arfaptin homology (AH) domain/BAR domain"/>
    <property type="match status" value="1"/>
</dbReference>
<dbReference type="GO" id="GO:0015629">
    <property type="term" value="C:actin cytoskeleton"/>
    <property type="evidence" value="ECO:0007669"/>
    <property type="project" value="TreeGrafter"/>
</dbReference>
<comment type="subcellular location">
    <subcellularLocation>
        <location evidence="1">Cytoplasm</location>
        <location evidence="1">Cytoskeleton</location>
    </subcellularLocation>
</comment>